<evidence type="ECO:0000313" key="2">
    <source>
        <dbReference type="EMBL" id="KAH7299136.1"/>
    </source>
</evidence>
<comment type="caution">
    <text evidence="2">The sequence shown here is derived from an EMBL/GenBank/DDBJ whole genome shotgun (WGS) entry which is preliminary data.</text>
</comment>
<accession>A0A8T2RRP2</accession>
<evidence type="ECO:0000313" key="3">
    <source>
        <dbReference type="Proteomes" id="UP000825935"/>
    </source>
</evidence>
<feature type="region of interest" description="Disordered" evidence="1">
    <location>
        <begin position="72"/>
        <end position="108"/>
    </location>
</feature>
<dbReference type="AlphaFoldDB" id="A0A8T2RRP2"/>
<dbReference type="EMBL" id="CM035430">
    <property type="protein sequence ID" value="KAH7299135.1"/>
    <property type="molecule type" value="Genomic_DNA"/>
</dbReference>
<reference evidence="2" key="1">
    <citation type="submission" date="2021-08" db="EMBL/GenBank/DDBJ databases">
        <title>WGS assembly of Ceratopteris richardii.</title>
        <authorList>
            <person name="Marchant D.B."/>
            <person name="Chen G."/>
            <person name="Jenkins J."/>
            <person name="Shu S."/>
            <person name="Leebens-Mack J."/>
            <person name="Grimwood J."/>
            <person name="Schmutz J."/>
            <person name="Soltis P."/>
            <person name="Soltis D."/>
            <person name="Chen Z.-H."/>
        </authorList>
    </citation>
    <scope>NUCLEOTIDE SEQUENCE</scope>
    <source>
        <strain evidence="2">Whitten #5841</strain>
        <tissue evidence="2">Leaf</tissue>
    </source>
</reference>
<organism evidence="2 3">
    <name type="scientific">Ceratopteris richardii</name>
    <name type="common">Triangle waterfern</name>
    <dbReference type="NCBI Taxonomy" id="49495"/>
    <lineage>
        <taxon>Eukaryota</taxon>
        <taxon>Viridiplantae</taxon>
        <taxon>Streptophyta</taxon>
        <taxon>Embryophyta</taxon>
        <taxon>Tracheophyta</taxon>
        <taxon>Polypodiopsida</taxon>
        <taxon>Polypodiidae</taxon>
        <taxon>Polypodiales</taxon>
        <taxon>Pteridineae</taxon>
        <taxon>Pteridaceae</taxon>
        <taxon>Parkerioideae</taxon>
        <taxon>Ceratopteris</taxon>
    </lineage>
</organism>
<gene>
    <name evidence="2" type="ORF">KP509_25G074500</name>
</gene>
<name>A0A8T2RRP2_CERRI</name>
<feature type="compositionally biased region" description="Basic and acidic residues" evidence="1">
    <location>
        <begin position="92"/>
        <end position="108"/>
    </location>
</feature>
<dbReference type="Proteomes" id="UP000825935">
    <property type="component" value="Chromosome 25"/>
</dbReference>
<evidence type="ECO:0000256" key="1">
    <source>
        <dbReference type="SAM" id="MobiDB-lite"/>
    </source>
</evidence>
<keyword evidence="3" id="KW-1185">Reference proteome</keyword>
<sequence>MISVQLKHPHPTNPWGDTDCMRRGRMESLTISTTHHHRIIIKAAPITTWKKQRITHSFITKVAKTSRYAWKRSVTSNSDGGKNSPVLLNYRDNCRRTKNQEDDERKLY</sequence>
<protein>
    <submittedName>
        <fullName evidence="2">Uncharacterized protein</fullName>
    </submittedName>
</protein>
<proteinExistence type="predicted"/>
<dbReference type="EMBL" id="CM035430">
    <property type="protein sequence ID" value="KAH7299136.1"/>
    <property type="molecule type" value="Genomic_DNA"/>
</dbReference>